<dbReference type="Pfam" id="PF07980">
    <property type="entry name" value="SusD_RagB"/>
    <property type="match status" value="1"/>
</dbReference>
<dbReference type="InterPro" id="IPR033985">
    <property type="entry name" value="SusD-like_N"/>
</dbReference>
<keyword evidence="3" id="KW-0732">Signal</keyword>
<evidence type="ECO:0000259" key="6">
    <source>
        <dbReference type="Pfam" id="PF07980"/>
    </source>
</evidence>
<evidence type="ECO:0000256" key="4">
    <source>
        <dbReference type="ARBA" id="ARBA00023136"/>
    </source>
</evidence>
<comment type="similarity">
    <text evidence="2">Belongs to the SusD family.</text>
</comment>
<evidence type="ECO:0000313" key="8">
    <source>
        <dbReference type="EMBL" id="SHE53327.1"/>
    </source>
</evidence>
<gene>
    <name evidence="8" type="ORF">SAMN04488522_101477</name>
</gene>
<dbReference type="Proteomes" id="UP000184287">
    <property type="component" value="Unassembled WGS sequence"/>
</dbReference>
<dbReference type="EMBL" id="FQUQ01000001">
    <property type="protein sequence ID" value="SHE53327.1"/>
    <property type="molecule type" value="Genomic_DNA"/>
</dbReference>
<evidence type="ECO:0000256" key="3">
    <source>
        <dbReference type="ARBA" id="ARBA00022729"/>
    </source>
</evidence>
<dbReference type="InterPro" id="IPR012944">
    <property type="entry name" value="SusD_RagB_dom"/>
</dbReference>
<dbReference type="Pfam" id="PF14322">
    <property type="entry name" value="SusD-like_3"/>
    <property type="match status" value="1"/>
</dbReference>
<keyword evidence="9" id="KW-1185">Reference proteome</keyword>
<dbReference type="AlphaFoldDB" id="A0A1M4U9N9"/>
<dbReference type="STRING" id="288992.SAMN04488522_101477"/>
<dbReference type="CDD" id="cd08977">
    <property type="entry name" value="SusD"/>
    <property type="match status" value="1"/>
</dbReference>
<feature type="domain" description="SusD-like N-terminal" evidence="7">
    <location>
        <begin position="30"/>
        <end position="233"/>
    </location>
</feature>
<keyword evidence="4" id="KW-0472">Membrane</keyword>
<reference evidence="9" key="1">
    <citation type="submission" date="2016-11" db="EMBL/GenBank/DDBJ databases">
        <authorList>
            <person name="Varghese N."/>
            <person name="Submissions S."/>
        </authorList>
    </citation>
    <scope>NUCLEOTIDE SEQUENCE [LARGE SCALE GENOMIC DNA]</scope>
    <source>
        <strain evidence="9">DSM 16990</strain>
    </source>
</reference>
<dbReference type="GO" id="GO:0009279">
    <property type="term" value="C:cell outer membrane"/>
    <property type="evidence" value="ECO:0007669"/>
    <property type="project" value="UniProtKB-SubCell"/>
</dbReference>
<feature type="domain" description="RagB/SusD" evidence="6">
    <location>
        <begin position="347"/>
        <end position="508"/>
    </location>
</feature>
<evidence type="ECO:0000256" key="5">
    <source>
        <dbReference type="ARBA" id="ARBA00023237"/>
    </source>
</evidence>
<organism evidence="8 9">
    <name type="scientific">Pedobacter caeni</name>
    <dbReference type="NCBI Taxonomy" id="288992"/>
    <lineage>
        <taxon>Bacteria</taxon>
        <taxon>Pseudomonadati</taxon>
        <taxon>Bacteroidota</taxon>
        <taxon>Sphingobacteriia</taxon>
        <taxon>Sphingobacteriales</taxon>
        <taxon>Sphingobacteriaceae</taxon>
        <taxon>Pedobacter</taxon>
    </lineage>
</organism>
<protein>
    <submittedName>
        <fullName evidence="8">Starch-binding associating with outer membrane</fullName>
    </submittedName>
</protein>
<evidence type="ECO:0000259" key="7">
    <source>
        <dbReference type="Pfam" id="PF14322"/>
    </source>
</evidence>
<sequence length="509" mass="56169">MNLTMRNQSKYIFLALLLIAISVGGCKKSFLNQEPESGLTDANFWKTESDLKQGVVGAYSSLRGMGTFSYWVFGEMRSDNTTFQYNAPQRGQENRELVDQLLVNSTNTLIQDYWRDCYVAISRCNDVLNNVGRIEMSAAAKTQATGEVKFLRAFHYFNLVRQFGGVPLRLEAIKSPGEAPSKGRASVTEVYNQIISDLTDAANGLPDVGSYPSSEKGRATKGAANALLGEVYMTQKKFGEAITVLRKVTGYSILPAYGDIFLTTNKNNAESVFEIQYYSTAGTNLSSNFMYQFAPFNSGTAVTNDPGTNLNFNSGWNTPTTDLIAAYEPGDLRKAISLAEGFTGSSGFVAVPYVKKYNQGFVQPGQTNVNFPVIRYADVLLLISECLNEQGFVADGEAYTLLNQIRKRAGLNPKTSDNVVPALKVSTQAEFRAAIDQERKVELAFENHRWYDLVRTGNAIPVLTAHGQREIAKNPSQFPAGSYQPTQNKLLLPIPQREVTLDNLPQNPQ</sequence>
<dbReference type="PROSITE" id="PS51257">
    <property type="entry name" value="PROKAR_LIPOPROTEIN"/>
    <property type="match status" value="1"/>
</dbReference>
<keyword evidence="5" id="KW-0998">Cell outer membrane</keyword>
<evidence type="ECO:0000256" key="2">
    <source>
        <dbReference type="ARBA" id="ARBA00006275"/>
    </source>
</evidence>
<accession>A0A1M4U9N9</accession>
<evidence type="ECO:0000256" key="1">
    <source>
        <dbReference type="ARBA" id="ARBA00004442"/>
    </source>
</evidence>
<dbReference type="SUPFAM" id="SSF48452">
    <property type="entry name" value="TPR-like"/>
    <property type="match status" value="1"/>
</dbReference>
<name>A0A1M4U9N9_9SPHI</name>
<comment type="subcellular location">
    <subcellularLocation>
        <location evidence="1">Cell outer membrane</location>
    </subcellularLocation>
</comment>
<dbReference type="InterPro" id="IPR011990">
    <property type="entry name" value="TPR-like_helical_dom_sf"/>
</dbReference>
<evidence type="ECO:0000313" key="9">
    <source>
        <dbReference type="Proteomes" id="UP000184287"/>
    </source>
</evidence>
<proteinExistence type="inferred from homology"/>
<dbReference type="Gene3D" id="1.25.40.390">
    <property type="match status" value="1"/>
</dbReference>